<evidence type="ECO:0000313" key="2">
    <source>
        <dbReference type="EMBL" id="KAF2452107.1"/>
    </source>
</evidence>
<feature type="region of interest" description="Disordered" evidence="1">
    <location>
        <begin position="105"/>
        <end position="175"/>
    </location>
</feature>
<evidence type="ECO:0000256" key="1">
    <source>
        <dbReference type="SAM" id="MobiDB-lite"/>
    </source>
</evidence>
<accession>A0A9P4UK88</accession>
<comment type="caution">
    <text evidence="2">The sequence shown here is derived from an EMBL/GenBank/DDBJ whole genome shotgun (WGS) entry which is preliminary data.</text>
</comment>
<evidence type="ECO:0000313" key="3">
    <source>
        <dbReference type="Proteomes" id="UP000799764"/>
    </source>
</evidence>
<name>A0A9P4UK88_9PLEO</name>
<protein>
    <submittedName>
        <fullName evidence="2">Uncharacterized protein</fullName>
    </submittedName>
</protein>
<sequence>MFPGPRYARWGWCGGGSVVLHLLTSEERHMHHVPRSLAPSLAPCLLPSLLTTTTYQLPHPPCSHQPVLPLAVQLPSQIPPTAASPHLTPTPVQRPISAQPRHLCATPSSLRAPPRRSDRAAVRGSTTQSAAAQRTRGAARMRKGEASVVLRAGGPGGVAGSPSTRAQRPGGCFHA</sequence>
<dbReference type="EMBL" id="MU001492">
    <property type="protein sequence ID" value="KAF2452107.1"/>
    <property type="molecule type" value="Genomic_DNA"/>
</dbReference>
<keyword evidence="3" id="KW-1185">Reference proteome</keyword>
<dbReference type="AlphaFoldDB" id="A0A9P4UK88"/>
<gene>
    <name evidence="2" type="ORF">P171DRAFT_19211</name>
</gene>
<reference evidence="2" key="1">
    <citation type="journal article" date="2020" name="Stud. Mycol.">
        <title>101 Dothideomycetes genomes: a test case for predicting lifestyles and emergence of pathogens.</title>
        <authorList>
            <person name="Haridas S."/>
            <person name="Albert R."/>
            <person name="Binder M."/>
            <person name="Bloem J."/>
            <person name="Labutti K."/>
            <person name="Salamov A."/>
            <person name="Andreopoulos B."/>
            <person name="Baker S."/>
            <person name="Barry K."/>
            <person name="Bills G."/>
            <person name="Bluhm B."/>
            <person name="Cannon C."/>
            <person name="Castanera R."/>
            <person name="Culley D."/>
            <person name="Daum C."/>
            <person name="Ezra D."/>
            <person name="Gonzalez J."/>
            <person name="Henrissat B."/>
            <person name="Kuo A."/>
            <person name="Liang C."/>
            <person name="Lipzen A."/>
            <person name="Lutzoni F."/>
            <person name="Magnuson J."/>
            <person name="Mondo S."/>
            <person name="Nolan M."/>
            <person name="Ohm R."/>
            <person name="Pangilinan J."/>
            <person name="Park H.-J."/>
            <person name="Ramirez L."/>
            <person name="Alfaro M."/>
            <person name="Sun H."/>
            <person name="Tritt A."/>
            <person name="Yoshinaga Y."/>
            <person name="Zwiers L.-H."/>
            <person name="Turgeon B."/>
            <person name="Goodwin S."/>
            <person name="Spatafora J."/>
            <person name="Crous P."/>
            <person name="Grigoriev I."/>
        </authorList>
    </citation>
    <scope>NUCLEOTIDE SEQUENCE</scope>
    <source>
        <strain evidence="2">CBS 690.94</strain>
    </source>
</reference>
<organism evidence="2 3">
    <name type="scientific">Karstenula rhodostoma CBS 690.94</name>
    <dbReference type="NCBI Taxonomy" id="1392251"/>
    <lineage>
        <taxon>Eukaryota</taxon>
        <taxon>Fungi</taxon>
        <taxon>Dikarya</taxon>
        <taxon>Ascomycota</taxon>
        <taxon>Pezizomycotina</taxon>
        <taxon>Dothideomycetes</taxon>
        <taxon>Pleosporomycetidae</taxon>
        <taxon>Pleosporales</taxon>
        <taxon>Massarineae</taxon>
        <taxon>Didymosphaeriaceae</taxon>
        <taxon>Karstenula</taxon>
    </lineage>
</organism>
<dbReference type="Proteomes" id="UP000799764">
    <property type="component" value="Unassembled WGS sequence"/>
</dbReference>
<proteinExistence type="predicted"/>